<protein>
    <submittedName>
        <fullName evidence="1">Phage portal protein</fullName>
    </submittedName>
</protein>
<evidence type="ECO:0000313" key="2">
    <source>
        <dbReference type="Proteomes" id="UP000639775"/>
    </source>
</evidence>
<evidence type="ECO:0000313" key="1">
    <source>
        <dbReference type="EMBL" id="NHQ73452.1"/>
    </source>
</evidence>
<name>A0A967BG73_9RHOB</name>
<dbReference type="RefSeq" id="WP_167193287.1">
    <property type="nucleotide sequence ID" value="NZ_JAAORB010000003.1"/>
</dbReference>
<keyword evidence="2" id="KW-1185">Reference proteome</keyword>
<sequence>MILDFFRSAGSAGAADRDVPETKASAAGPVMAWHGAGRVAWSPRDTVTLTRTGFSGNPVGFRCVKMLAEAAAALPLVLQDVEQRYARHPLLELVRRPNPAQGRAEWLEALYGQLLLTGNGYVEAAGGGEGSVPMELHVLRSDRMSVVPGADGWPVGYEYTVGGRKHRFDVSAGHPAICHLKSFHPQDDHYGLSALQAAAQAVDVHNSASRWSKALLDNAARPSGAIVYKGAEGQGSLSTDHYDRLVSEMESHHQGARNAGRPMLLEGGLDWKPMGFSPSDMEFQKTKEAAAREIALAFGVPPMLLGIPGDATYANYAEANRAFYRLTVLPLVARVTGALSDWLSGFAGDVLELRPDLDQVPALSAERDAQWARVAGADFLSPAEKRALLGLPALEAEDG</sequence>
<comment type="caution">
    <text evidence="1">The sequence shown here is derived from an EMBL/GenBank/DDBJ whole genome shotgun (WGS) entry which is preliminary data.</text>
</comment>
<dbReference type="EMBL" id="JAAORB010000003">
    <property type="protein sequence ID" value="NHQ73452.1"/>
    <property type="molecule type" value="Genomic_DNA"/>
</dbReference>
<dbReference type="AlphaFoldDB" id="A0A967BG73"/>
<accession>A0A967BG73</accession>
<dbReference type="InterPro" id="IPR006944">
    <property type="entry name" value="Phage/GTA_portal"/>
</dbReference>
<organism evidence="1 2">
    <name type="scientific">Roseovarius gahaiensis</name>
    <dbReference type="NCBI Taxonomy" id="2716691"/>
    <lineage>
        <taxon>Bacteria</taxon>
        <taxon>Pseudomonadati</taxon>
        <taxon>Pseudomonadota</taxon>
        <taxon>Alphaproteobacteria</taxon>
        <taxon>Rhodobacterales</taxon>
        <taxon>Roseobacteraceae</taxon>
        <taxon>Roseovarius</taxon>
    </lineage>
</organism>
<gene>
    <name evidence="1" type="ORF">HAT86_03090</name>
</gene>
<dbReference type="Pfam" id="PF04860">
    <property type="entry name" value="Phage_portal"/>
    <property type="match status" value="1"/>
</dbReference>
<dbReference type="NCBIfam" id="TIGR01537">
    <property type="entry name" value="portal_HK97"/>
    <property type="match status" value="1"/>
</dbReference>
<dbReference type="Proteomes" id="UP000639775">
    <property type="component" value="Unassembled WGS sequence"/>
</dbReference>
<proteinExistence type="predicted"/>
<dbReference type="InterPro" id="IPR006427">
    <property type="entry name" value="Portal_HK97"/>
</dbReference>
<reference evidence="1" key="1">
    <citation type="submission" date="2020-03" db="EMBL/GenBank/DDBJ databases">
        <title>Roseovarius gahaiensis sp. nov., isolated from Gahai Saline Lake, China.</title>
        <authorList>
            <person name="Sun X."/>
        </authorList>
    </citation>
    <scope>NUCLEOTIDE SEQUENCE</scope>
    <source>
        <strain evidence="1">GH877</strain>
    </source>
</reference>